<name>A0A7J5DTT6_NOCSI</name>
<feature type="domain" description="IrrE N-terminal-like" evidence="1">
    <location>
        <begin position="24"/>
        <end position="115"/>
    </location>
</feature>
<dbReference type="InterPro" id="IPR010359">
    <property type="entry name" value="IrrE_HExxH"/>
</dbReference>
<dbReference type="Proteomes" id="UP000449906">
    <property type="component" value="Unassembled WGS sequence"/>
</dbReference>
<protein>
    <submittedName>
        <fullName evidence="2">ImmA/IrrE family metallo-endopeptidase</fullName>
    </submittedName>
</protein>
<accession>A0A7J5DTT6</accession>
<proteinExistence type="predicted"/>
<sequence>MPDVRLHWTDNPEVLLGRRARWFPIQRVIAIDKRERRLKTRCSLAHELAHIVLGDTCGTEDGLYDDRREQRADEFAARLLLPDLDLLARTIVVTVNDGHAANELNVTLNLYRVRLDTLEPEERAVIDGYVVGAAGEWGA</sequence>
<comment type="caution">
    <text evidence="2">The sequence shown here is derived from an EMBL/GenBank/DDBJ whole genome shotgun (WGS) entry which is preliminary data.</text>
</comment>
<gene>
    <name evidence="2" type="ORF">F9L07_22830</name>
</gene>
<evidence type="ECO:0000259" key="1">
    <source>
        <dbReference type="Pfam" id="PF06114"/>
    </source>
</evidence>
<dbReference type="Pfam" id="PF06114">
    <property type="entry name" value="Peptidase_M78"/>
    <property type="match status" value="1"/>
</dbReference>
<organism evidence="2 3">
    <name type="scientific">Nocardioides simplex</name>
    <name type="common">Arthrobacter simplex</name>
    <dbReference type="NCBI Taxonomy" id="2045"/>
    <lineage>
        <taxon>Bacteria</taxon>
        <taxon>Bacillati</taxon>
        <taxon>Actinomycetota</taxon>
        <taxon>Actinomycetes</taxon>
        <taxon>Propionibacteriales</taxon>
        <taxon>Nocardioidaceae</taxon>
        <taxon>Pimelobacter</taxon>
    </lineage>
</organism>
<dbReference type="Gene3D" id="1.10.10.2910">
    <property type="match status" value="1"/>
</dbReference>
<evidence type="ECO:0000313" key="2">
    <source>
        <dbReference type="EMBL" id="KAB2808569.1"/>
    </source>
</evidence>
<evidence type="ECO:0000313" key="3">
    <source>
        <dbReference type="Proteomes" id="UP000449906"/>
    </source>
</evidence>
<reference evidence="2 3" key="1">
    <citation type="submission" date="2019-09" db="EMBL/GenBank/DDBJ databases">
        <title>Pimelobacter sp. isolated from Paulinella.</title>
        <authorList>
            <person name="Jeong S.E."/>
        </authorList>
    </citation>
    <scope>NUCLEOTIDE SEQUENCE [LARGE SCALE GENOMIC DNA]</scope>
    <source>
        <strain evidence="2 3">Pch-N</strain>
    </source>
</reference>
<dbReference type="AlphaFoldDB" id="A0A7J5DTT6"/>
<dbReference type="EMBL" id="WBVM01000003">
    <property type="protein sequence ID" value="KAB2808569.1"/>
    <property type="molecule type" value="Genomic_DNA"/>
</dbReference>